<keyword evidence="5" id="KW-0539">Nucleus</keyword>
<evidence type="ECO:0000256" key="1">
    <source>
        <dbReference type="ARBA" id="ARBA00004123"/>
    </source>
</evidence>
<feature type="region of interest" description="Disordered" evidence="6">
    <location>
        <begin position="504"/>
        <end position="525"/>
    </location>
</feature>
<dbReference type="InterPro" id="IPR016177">
    <property type="entry name" value="DNA-bd_dom_sf"/>
</dbReference>
<dbReference type="InterPro" id="IPR036955">
    <property type="entry name" value="AP2/ERF_dom_sf"/>
</dbReference>
<dbReference type="SUPFAM" id="SSF54171">
    <property type="entry name" value="DNA-binding domain"/>
    <property type="match status" value="1"/>
</dbReference>
<feature type="region of interest" description="Disordered" evidence="6">
    <location>
        <begin position="1"/>
        <end position="25"/>
    </location>
</feature>
<dbReference type="InterPro" id="IPR001471">
    <property type="entry name" value="AP2/ERF_dom"/>
</dbReference>
<accession>A0A8J5X2X9</accession>
<proteinExistence type="predicted"/>
<evidence type="ECO:0000256" key="5">
    <source>
        <dbReference type="ARBA" id="ARBA00023242"/>
    </source>
</evidence>
<evidence type="ECO:0000256" key="2">
    <source>
        <dbReference type="ARBA" id="ARBA00023015"/>
    </source>
</evidence>
<keyword evidence="4" id="KW-0804">Transcription</keyword>
<dbReference type="GO" id="GO:0005634">
    <property type="term" value="C:nucleus"/>
    <property type="evidence" value="ECO:0007669"/>
    <property type="project" value="UniProtKB-SubCell"/>
</dbReference>
<name>A0A8J5X2X9_DIALT</name>
<evidence type="ECO:0000256" key="4">
    <source>
        <dbReference type="ARBA" id="ARBA00023163"/>
    </source>
</evidence>
<dbReference type="Gene3D" id="3.30.730.10">
    <property type="entry name" value="AP2/ERF domain"/>
    <property type="match status" value="1"/>
</dbReference>
<dbReference type="AlphaFoldDB" id="A0A8J5X2X9"/>
<keyword evidence="3" id="KW-0238">DNA-binding</keyword>
<organism evidence="8 9">
    <name type="scientific">Diacronema lutheri</name>
    <name type="common">Unicellular marine alga</name>
    <name type="synonym">Monochrysis lutheri</name>
    <dbReference type="NCBI Taxonomy" id="2081491"/>
    <lineage>
        <taxon>Eukaryota</taxon>
        <taxon>Haptista</taxon>
        <taxon>Haptophyta</taxon>
        <taxon>Pavlovophyceae</taxon>
        <taxon>Pavlovales</taxon>
        <taxon>Pavlovaceae</taxon>
        <taxon>Diacronema</taxon>
    </lineage>
</organism>
<comment type="subcellular location">
    <subcellularLocation>
        <location evidence="1">Nucleus</location>
    </subcellularLocation>
</comment>
<evidence type="ECO:0000256" key="6">
    <source>
        <dbReference type="SAM" id="MobiDB-lite"/>
    </source>
</evidence>
<dbReference type="GO" id="GO:0003677">
    <property type="term" value="F:DNA binding"/>
    <property type="evidence" value="ECO:0007669"/>
    <property type="project" value="UniProtKB-KW"/>
</dbReference>
<dbReference type="PROSITE" id="PS51032">
    <property type="entry name" value="AP2_ERF"/>
    <property type="match status" value="1"/>
</dbReference>
<feature type="region of interest" description="Disordered" evidence="6">
    <location>
        <begin position="558"/>
        <end position="593"/>
    </location>
</feature>
<dbReference type="Proteomes" id="UP000751190">
    <property type="component" value="Unassembled WGS sequence"/>
</dbReference>
<dbReference type="OrthoDB" id="515645at2759"/>
<gene>
    <name evidence="8" type="ORF">KFE25_006603</name>
</gene>
<dbReference type="EMBL" id="JAGTXO010000091">
    <property type="protein sequence ID" value="KAG8456991.1"/>
    <property type="molecule type" value="Genomic_DNA"/>
</dbReference>
<reference evidence="8" key="1">
    <citation type="submission" date="2021-05" db="EMBL/GenBank/DDBJ databases">
        <title>The genome of the haptophyte Pavlova lutheri (Diacronema luteri, Pavlovales) - a model for lipid biosynthesis in eukaryotic algae.</title>
        <authorList>
            <person name="Hulatt C.J."/>
            <person name="Posewitz M.C."/>
        </authorList>
    </citation>
    <scope>NUCLEOTIDE SEQUENCE</scope>
    <source>
        <strain evidence="8">NIVA-4/92</strain>
    </source>
</reference>
<feature type="domain" description="AP2/ERF" evidence="7">
    <location>
        <begin position="96"/>
        <end position="154"/>
    </location>
</feature>
<evidence type="ECO:0000259" key="7">
    <source>
        <dbReference type="PROSITE" id="PS51032"/>
    </source>
</evidence>
<evidence type="ECO:0000313" key="9">
    <source>
        <dbReference type="Proteomes" id="UP000751190"/>
    </source>
</evidence>
<keyword evidence="9" id="KW-1185">Reference proteome</keyword>
<protein>
    <recommendedName>
        <fullName evidence="7">AP2/ERF domain-containing protein</fullName>
    </recommendedName>
</protein>
<keyword evidence="2" id="KW-0805">Transcription regulation</keyword>
<sequence length="593" mass="61199">MPRSTARDAPGGARVGAPGSWHAGDDSIVPVDTRTPMRGSAVGAPYGGSGADDAPCALPPAIEQPLLGAPTPLFGAAWPLPRAALATGRELNSTSKFVGVHRTSKRRKPWAAACYFRGKQHHLGYFETEREAARAYDLFVVNNRLSRHVNLAREMAPGEDGAMRARFAGRTFADGCATSARQAATCECAQYGAPGPTARDGCFDVGRACAPQQYMRPVPSPLQLHAAQAPPWHSGPMLPPAHPPTGGHEGHAWGMLPYAALSPGACVSAQHAVPHYAHYAHPPQNALLMHQQQPVTPPGTCVAVFDAPLRGFAVDAPPAPPHGALIHARYAPAPPSVCAGAASLAWPSASYAPPGGLCPPSAPPGGACAYAPARYTVSAQRGVPDTPPGWLAIAPPATLHAPWVGSPRGCASAAFALSGQVQTHVHQRPHLHLHQQVHPYPRPQPQPQAGYWAFVPGCPSLVSPHSHGCIACDERAPVGVDLAGPAEPTGSAIVAGIEPGNGFAPHGHDESAPQPRGACDGASAGGEGAPGGCILSHADRDARDSVEALFGLSQSIEQPWQWPPTGCPQARGGGDRGGDGDGEPECLPANGCH</sequence>
<comment type="caution">
    <text evidence="8">The sequence shown here is derived from an EMBL/GenBank/DDBJ whole genome shotgun (WGS) entry which is preliminary data.</text>
</comment>
<evidence type="ECO:0000313" key="8">
    <source>
        <dbReference type="EMBL" id="KAG8456991.1"/>
    </source>
</evidence>
<evidence type="ECO:0000256" key="3">
    <source>
        <dbReference type="ARBA" id="ARBA00023125"/>
    </source>
</evidence>
<dbReference type="GO" id="GO:0003700">
    <property type="term" value="F:DNA-binding transcription factor activity"/>
    <property type="evidence" value="ECO:0007669"/>
    <property type="project" value="InterPro"/>
</dbReference>